<feature type="region of interest" description="Disordered" evidence="1">
    <location>
        <begin position="181"/>
        <end position="232"/>
    </location>
</feature>
<protein>
    <submittedName>
        <fullName evidence="3">Uncharacterized protein</fullName>
    </submittedName>
</protein>
<dbReference type="GeneID" id="54565575"/>
<evidence type="ECO:0000313" key="3">
    <source>
        <dbReference type="EMBL" id="KAF2168542.1"/>
    </source>
</evidence>
<feature type="compositionally biased region" description="Pro residues" evidence="1">
    <location>
        <begin position="89"/>
        <end position="103"/>
    </location>
</feature>
<feature type="compositionally biased region" description="Basic and acidic residues" evidence="1">
    <location>
        <begin position="427"/>
        <end position="439"/>
    </location>
</feature>
<proteinExistence type="predicted"/>
<organism evidence="3 4">
    <name type="scientific">Zasmidium cellare ATCC 36951</name>
    <dbReference type="NCBI Taxonomy" id="1080233"/>
    <lineage>
        <taxon>Eukaryota</taxon>
        <taxon>Fungi</taxon>
        <taxon>Dikarya</taxon>
        <taxon>Ascomycota</taxon>
        <taxon>Pezizomycotina</taxon>
        <taxon>Dothideomycetes</taxon>
        <taxon>Dothideomycetidae</taxon>
        <taxon>Mycosphaerellales</taxon>
        <taxon>Mycosphaerellaceae</taxon>
        <taxon>Zasmidium</taxon>
    </lineage>
</organism>
<feature type="region of interest" description="Disordered" evidence="1">
    <location>
        <begin position="295"/>
        <end position="356"/>
    </location>
</feature>
<feature type="transmembrane region" description="Helical" evidence="2">
    <location>
        <begin position="32"/>
        <end position="55"/>
    </location>
</feature>
<dbReference type="Proteomes" id="UP000799537">
    <property type="component" value="Unassembled WGS sequence"/>
</dbReference>
<feature type="transmembrane region" description="Helical" evidence="2">
    <location>
        <begin position="390"/>
        <end position="411"/>
    </location>
</feature>
<feature type="region of interest" description="Disordered" evidence="1">
    <location>
        <begin position="423"/>
        <end position="459"/>
    </location>
</feature>
<evidence type="ECO:0000256" key="1">
    <source>
        <dbReference type="SAM" id="MobiDB-lite"/>
    </source>
</evidence>
<dbReference type="AlphaFoldDB" id="A0A6A6CRT9"/>
<feature type="transmembrane region" description="Helical" evidence="2">
    <location>
        <begin position="240"/>
        <end position="264"/>
    </location>
</feature>
<keyword evidence="2" id="KW-1133">Transmembrane helix</keyword>
<reference evidence="3" key="1">
    <citation type="journal article" date="2020" name="Stud. Mycol.">
        <title>101 Dothideomycetes genomes: a test case for predicting lifestyles and emergence of pathogens.</title>
        <authorList>
            <person name="Haridas S."/>
            <person name="Albert R."/>
            <person name="Binder M."/>
            <person name="Bloem J."/>
            <person name="Labutti K."/>
            <person name="Salamov A."/>
            <person name="Andreopoulos B."/>
            <person name="Baker S."/>
            <person name="Barry K."/>
            <person name="Bills G."/>
            <person name="Bluhm B."/>
            <person name="Cannon C."/>
            <person name="Castanera R."/>
            <person name="Culley D."/>
            <person name="Daum C."/>
            <person name="Ezra D."/>
            <person name="Gonzalez J."/>
            <person name="Henrissat B."/>
            <person name="Kuo A."/>
            <person name="Liang C."/>
            <person name="Lipzen A."/>
            <person name="Lutzoni F."/>
            <person name="Magnuson J."/>
            <person name="Mondo S."/>
            <person name="Nolan M."/>
            <person name="Ohm R."/>
            <person name="Pangilinan J."/>
            <person name="Park H.-J."/>
            <person name="Ramirez L."/>
            <person name="Alfaro M."/>
            <person name="Sun H."/>
            <person name="Tritt A."/>
            <person name="Yoshinaga Y."/>
            <person name="Zwiers L.-H."/>
            <person name="Turgeon B."/>
            <person name="Goodwin S."/>
            <person name="Spatafora J."/>
            <person name="Crous P."/>
            <person name="Grigoriev I."/>
        </authorList>
    </citation>
    <scope>NUCLEOTIDE SEQUENCE</scope>
    <source>
        <strain evidence="3">ATCC 36951</strain>
    </source>
</reference>
<feature type="compositionally biased region" description="Gly residues" evidence="1">
    <location>
        <begin position="440"/>
        <end position="450"/>
    </location>
</feature>
<feature type="transmembrane region" description="Helical" evidence="2">
    <location>
        <begin position="61"/>
        <end position="81"/>
    </location>
</feature>
<feature type="region of interest" description="Disordered" evidence="1">
    <location>
        <begin position="88"/>
        <end position="109"/>
    </location>
</feature>
<feature type="transmembrane region" description="Helical" evidence="2">
    <location>
        <begin position="270"/>
        <end position="287"/>
    </location>
</feature>
<sequence length="477" mass="51992">MYHASNTIIITTDHRIATKKVTMCSGSFFQEILLILSVALAFALGGAALLVRSLSSEWRRFVSIMAGLCALGTAVLIFSIMTRRWRSGLPPPPSSTSPPPSPPHNAFDGQEIELQPLPRVAIYPTPHNPSTIRSPRQLYDRMLTTVWREKNILARRASRTTALDTGSKLFQIGSIHSPPSRIGHKLRLPTNLPEPRPFDPSSKSALQHHFRCPSSPAASPDQETTMPSSPRQCPNPLNSFTCLGITLPLTTLATTILFIITIFGSSVPEATTSALIIATCSLAIFSWRSAAASGRDTYDPGRTEGELQVMPGAMMRTNKPSVSSPSHYRRSHNRPSHQNQQLNPQPMPQHIPRPRPTPSTRCLCTTYVGIILFVILLGAIGMTVPHVSDAGMLAIVFIALGLFVFSFKVLFRWIDAGGCEEDEEEGREGCWGRERRESDGGGSRRPGVGVGVPAPGRDGGADWVAVELQAMPRAVVR</sequence>
<accession>A0A6A6CRT9</accession>
<feature type="compositionally biased region" description="Basic and acidic residues" evidence="1">
    <location>
        <begin position="296"/>
        <end position="305"/>
    </location>
</feature>
<gene>
    <name evidence="3" type="ORF">M409DRAFT_53202</name>
</gene>
<evidence type="ECO:0000313" key="4">
    <source>
        <dbReference type="Proteomes" id="UP000799537"/>
    </source>
</evidence>
<dbReference type="EMBL" id="ML993590">
    <property type="protein sequence ID" value="KAF2168542.1"/>
    <property type="molecule type" value="Genomic_DNA"/>
</dbReference>
<keyword evidence="2" id="KW-0812">Transmembrane</keyword>
<keyword evidence="4" id="KW-1185">Reference proteome</keyword>
<feature type="transmembrane region" description="Helical" evidence="2">
    <location>
        <begin position="362"/>
        <end position="384"/>
    </location>
</feature>
<feature type="compositionally biased region" description="Pro residues" evidence="1">
    <location>
        <begin position="345"/>
        <end position="356"/>
    </location>
</feature>
<keyword evidence="2" id="KW-0472">Membrane</keyword>
<name>A0A6A6CRT9_ZASCE</name>
<dbReference type="RefSeq" id="XP_033669431.1">
    <property type="nucleotide sequence ID" value="XM_033812303.1"/>
</dbReference>
<evidence type="ECO:0000256" key="2">
    <source>
        <dbReference type="SAM" id="Phobius"/>
    </source>
</evidence>
<feature type="compositionally biased region" description="Polar residues" evidence="1">
    <location>
        <begin position="221"/>
        <end position="232"/>
    </location>
</feature>